<evidence type="ECO:0000256" key="7">
    <source>
        <dbReference type="ARBA" id="ARBA00023008"/>
    </source>
</evidence>
<comment type="subcellular location">
    <subcellularLocation>
        <location evidence="1">Cell membrane</location>
        <topology evidence="1">Multi-pass membrane protein</topology>
    </subcellularLocation>
</comment>
<evidence type="ECO:0000259" key="12">
    <source>
        <dbReference type="Pfam" id="PF05425"/>
    </source>
</evidence>
<keyword evidence="6 10" id="KW-1133">Transmembrane helix</keyword>
<evidence type="ECO:0000259" key="11">
    <source>
        <dbReference type="Pfam" id="PF04234"/>
    </source>
</evidence>
<keyword evidence="3 10" id="KW-0812">Transmembrane</keyword>
<keyword evidence="14" id="KW-1185">Reference proteome</keyword>
<evidence type="ECO:0000256" key="10">
    <source>
        <dbReference type="SAM" id="Phobius"/>
    </source>
</evidence>
<feature type="transmembrane region" description="Helical" evidence="10">
    <location>
        <begin position="167"/>
        <end position="186"/>
    </location>
</feature>
<proteinExistence type="predicted"/>
<feature type="transmembrane region" description="Helical" evidence="10">
    <location>
        <begin position="379"/>
        <end position="400"/>
    </location>
</feature>
<feature type="transmembrane region" description="Helical" evidence="10">
    <location>
        <begin position="470"/>
        <end position="489"/>
    </location>
</feature>
<keyword evidence="2" id="KW-1003">Cell membrane</keyword>
<dbReference type="Pfam" id="PF04234">
    <property type="entry name" value="CopC"/>
    <property type="match status" value="1"/>
</dbReference>
<protein>
    <submittedName>
        <fullName evidence="13">Copper resistance protein CopC</fullName>
    </submittedName>
</protein>
<sequence length="619" mass="63652">MERRLPERRLTQGGGRGGRALLLVVAVLAGVLLGSAAPASAHAVLTDSDPREGSVLKAAPEQITVSFNESVALREDSVRVLDPESRPVSAGDPEHADGGANTARVPLTDGLEEGTYTVSWRVLSEDGHAISGAFTFAVGAPSQTRAEATAEPAVDPVVDILYGIGRYVAYGGLALLIGIAVFVLVCRPGATAARVVRGPFLAGWWALALSTAALLLVRGPYGSGDGPAAVFDPRLLWSTAGSRPGVALLVRLVLLLLVALLLTRGRSEGRADRRTAVVGTALAVALAATWAAAEHASTGIQVPVAMASSVLHLVAMSVWLGGLAALLLTLYRAPADGSLPSAAVGRFSRLALGAVAVLAATGVYQSWRGLGSWEAFTTPYGRALALKTGAVILMLLAASYSRSWTEQLTRLPRREPVPVAVGGDDRAPLSVPATGADPGPGVGPGPDDATGIDETGTDPGSRRSGLRRSVLAEVVIGVVVLALTTVLTGSQPGRAAIDAAAASGQPVVNLSVVPFDTGAPAGRGRVQVTLEPGRVGRNVVEAVVFGADGGLIAIPELRLTFTQSARHVGPLDAELVDQSGYWGSDTLALPFPGTWTMRATVRVSDIDQVTVEKKVTIAP</sequence>
<evidence type="ECO:0000313" key="13">
    <source>
        <dbReference type="EMBL" id="MEI5611285.1"/>
    </source>
</evidence>
<evidence type="ECO:0000256" key="3">
    <source>
        <dbReference type="ARBA" id="ARBA00022692"/>
    </source>
</evidence>
<keyword evidence="8 10" id="KW-0472">Membrane</keyword>
<evidence type="ECO:0000256" key="2">
    <source>
        <dbReference type="ARBA" id="ARBA00022475"/>
    </source>
</evidence>
<evidence type="ECO:0000256" key="4">
    <source>
        <dbReference type="ARBA" id="ARBA00022723"/>
    </source>
</evidence>
<dbReference type="InterPro" id="IPR032694">
    <property type="entry name" value="CopC/D"/>
</dbReference>
<reference evidence="13 14" key="1">
    <citation type="submission" date="2024-03" db="EMBL/GenBank/DDBJ databases">
        <title>First Report of Pectobacterium brasiliscabiei causing potato scab in china.</title>
        <authorList>
            <person name="Handique U."/>
        </authorList>
    </citation>
    <scope>NUCLEOTIDE SEQUENCE [LARGE SCALE GENOMIC DNA]</scope>
    <source>
        <strain evidence="13 14">ZRIMU1503</strain>
    </source>
</reference>
<keyword evidence="7" id="KW-0186">Copper</keyword>
<dbReference type="Pfam" id="PF05425">
    <property type="entry name" value="CopD"/>
    <property type="match status" value="1"/>
</dbReference>
<feature type="transmembrane region" description="Helical" evidence="10">
    <location>
        <begin position="245"/>
        <end position="263"/>
    </location>
</feature>
<feature type="transmembrane region" description="Helical" evidence="10">
    <location>
        <begin position="198"/>
        <end position="217"/>
    </location>
</feature>
<dbReference type="SUPFAM" id="SSF81296">
    <property type="entry name" value="E set domains"/>
    <property type="match status" value="1"/>
</dbReference>
<name>A0ABU8GDQ0_9ACTN</name>
<feature type="domain" description="CopC" evidence="11">
    <location>
        <begin position="42"/>
        <end position="138"/>
    </location>
</feature>
<organism evidence="13 14">
    <name type="scientific">Streptomyces brasiliscabiei</name>
    <dbReference type="NCBI Taxonomy" id="2736302"/>
    <lineage>
        <taxon>Bacteria</taxon>
        <taxon>Bacillati</taxon>
        <taxon>Actinomycetota</taxon>
        <taxon>Actinomycetes</taxon>
        <taxon>Kitasatosporales</taxon>
        <taxon>Streptomycetaceae</taxon>
        <taxon>Streptomyces</taxon>
    </lineage>
</organism>
<evidence type="ECO:0000256" key="8">
    <source>
        <dbReference type="ARBA" id="ARBA00023136"/>
    </source>
</evidence>
<feature type="domain" description="Copper resistance protein D" evidence="12">
    <location>
        <begin position="342"/>
        <end position="409"/>
    </location>
</feature>
<dbReference type="InterPro" id="IPR014755">
    <property type="entry name" value="Cu-Rt/internalin_Ig-like"/>
</dbReference>
<keyword evidence="4" id="KW-0479">Metal-binding</keyword>
<dbReference type="Proteomes" id="UP001365781">
    <property type="component" value="Unassembled WGS sequence"/>
</dbReference>
<evidence type="ECO:0000256" key="1">
    <source>
        <dbReference type="ARBA" id="ARBA00004651"/>
    </source>
</evidence>
<dbReference type="EMBL" id="JBBAYM010000011">
    <property type="protein sequence ID" value="MEI5611285.1"/>
    <property type="molecule type" value="Genomic_DNA"/>
</dbReference>
<dbReference type="InterPro" id="IPR008457">
    <property type="entry name" value="Cu-R_CopD_dom"/>
</dbReference>
<evidence type="ECO:0000256" key="5">
    <source>
        <dbReference type="ARBA" id="ARBA00022729"/>
    </source>
</evidence>
<feature type="transmembrane region" description="Helical" evidence="10">
    <location>
        <begin position="275"/>
        <end position="293"/>
    </location>
</feature>
<comment type="caution">
    <text evidence="13">The sequence shown here is derived from an EMBL/GenBank/DDBJ whole genome shotgun (WGS) entry which is preliminary data.</text>
</comment>
<evidence type="ECO:0000256" key="6">
    <source>
        <dbReference type="ARBA" id="ARBA00022989"/>
    </source>
</evidence>
<dbReference type="Gene3D" id="2.60.40.1220">
    <property type="match status" value="1"/>
</dbReference>
<dbReference type="InterPro" id="IPR007348">
    <property type="entry name" value="CopC_dom"/>
</dbReference>
<feature type="transmembrane region" description="Helical" evidence="10">
    <location>
        <begin position="350"/>
        <end position="367"/>
    </location>
</feature>
<feature type="region of interest" description="Disordered" evidence="9">
    <location>
        <begin position="82"/>
        <end position="106"/>
    </location>
</feature>
<evidence type="ECO:0000313" key="14">
    <source>
        <dbReference type="Proteomes" id="UP001365781"/>
    </source>
</evidence>
<evidence type="ECO:0000256" key="9">
    <source>
        <dbReference type="SAM" id="MobiDB-lite"/>
    </source>
</evidence>
<dbReference type="InterPro" id="IPR014756">
    <property type="entry name" value="Ig_E-set"/>
</dbReference>
<keyword evidence="5" id="KW-0732">Signal</keyword>
<dbReference type="PANTHER" id="PTHR34820">
    <property type="entry name" value="INNER MEMBRANE PROTEIN YEBZ"/>
    <property type="match status" value="1"/>
</dbReference>
<feature type="region of interest" description="Disordered" evidence="9">
    <location>
        <begin position="417"/>
        <end position="464"/>
    </location>
</feature>
<feature type="transmembrane region" description="Helical" evidence="10">
    <location>
        <begin position="305"/>
        <end position="330"/>
    </location>
</feature>
<gene>
    <name evidence="13" type="ORF">WB403_19185</name>
</gene>
<dbReference type="PANTHER" id="PTHR34820:SF4">
    <property type="entry name" value="INNER MEMBRANE PROTEIN YEBZ"/>
    <property type="match status" value="1"/>
</dbReference>
<accession>A0ABU8GDQ0</accession>